<evidence type="ECO:0000313" key="2">
    <source>
        <dbReference type="EMBL" id="OQA58483.1"/>
    </source>
</evidence>
<evidence type="ECO:0000256" key="1">
    <source>
        <dbReference type="SAM" id="MobiDB-lite"/>
    </source>
</evidence>
<organism evidence="2">
    <name type="scientific">Candidatus Atribacter allofermentans</name>
    <dbReference type="NCBI Taxonomy" id="1852833"/>
    <lineage>
        <taxon>Bacteria</taxon>
        <taxon>Pseudomonadati</taxon>
        <taxon>Atribacterota</taxon>
        <taxon>Atribacteria</taxon>
        <taxon>Atribacterales</taxon>
        <taxon>Atribacteraceae</taxon>
        <taxon>Atribacter</taxon>
    </lineage>
</organism>
<dbReference type="Proteomes" id="UP000485569">
    <property type="component" value="Unassembled WGS sequence"/>
</dbReference>
<dbReference type="AlphaFoldDB" id="A0A1V5SW76"/>
<feature type="compositionally biased region" description="Basic and acidic residues" evidence="1">
    <location>
        <begin position="1"/>
        <end position="16"/>
    </location>
</feature>
<gene>
    <name evidence="2" type="ORF">BWY41_01062</name>
</gene>
<dbReference type="EMBL" id="MWBQ01000072">
    <property type="protein sequence ID" value="OQA58483.1"/>
    <property type="molecule type" value="Genomic_DNA"/>
</dbReference>
<proteinExistence type="predicted"/>
<feature type="region of interest" description="Disordered" evidence="1">
    <location>
        <begin position="1"/>
        <end position="37"/>
    </location>
</feature>
<accession>A0A1V5SW76</accession>
<sequence>MYQKKDIYPENKGMDKKRTKKLKKAHPPESPLNGGMNSTIPLLGGVPFYGGEGAFRIFFDILRKSPRKKNKKMRSSRRPVENTGLIRMTYEVAEIAMSLCSSQ</sequence>
<reference evidence="2" key="1">
    <citation type="submission" date="2017-02" db="EMBL/GenBank/DDBJ databases">
        <title>Delving into the versatile metabolic prowess of the omnipresent phylum Bacteroidetes.</title>
        <authorList>
            <person name="Nobu M.K."/>
            <person name="Mei R."/>
            <person name="Narihiro T."/>
            <person name="Kuroda K."/>
            <person name="Liu W.-T."/>
        </authorList>
    </citation>
    <scope>NUCLEOTIDE SEQUENCE</scope>
    <source>
        <strain evidence="2">ADurb.Bin276</strain>
    </source>
</reference>
<name>A0A1V5SW76_9BACT</name>
<comment type="caution">
    <text evidence="2">The sequence shown here is derived from an EMBL/GenBank/DDBJ whole genome shotgun (WGS) entry which is preliminary data.</text>
</comment>
<protein>
    <submittedName>
        <fullName evidence="2">Uncharacterized protein</fullName>
    </submittedName>
</protein>